<evidence type="ECO:0000259" key="2">
    <source>
        <dbReference type="Pfam" id="PF07670"/>
    </source>
</evidence>
<feature type="domain" description="Nucleoside transporter/FeoB GTPase Gate" evidence="2">
    <location>
        <begin position="43"/>
        <end position="126"/>
    </location>
</feature>
<feature type="transmembrane region" description="Helical" evidence="1">
    <location>
        <begin position="373"/>
        <end position="392"/>
    </location>
</feature>
<dbReference type="InterPro" id="IPR014226">
    <property type="entry name" value="Spore_IM_YlbJ"/>
</dbReference>
<reference evidence="4" key="1">
    <citation type="journal article" date="2019" name="Int. J. Syst. Evol. Microbiol.">
        <title>The Global Catalogue of Microorganisms (GCM) 10K type strain sequencing project: providing services to taxonomists for standard genome sequencing and annotation.</title>
        <authorList>
            <consortium name="The Broad Institute Genomics Platform"/>
            <consortium name="The Broad Institute Genome Sequencing Center for Infectious Disease"/>
            <person name="Wu L."/>
            <person name="Ma J."/>
        </authorList>
    </citation>
    <scope>NUCLEOTIDE SEQUENCE [LARGE SCALE GENOMIC DNA]</scope>
    <source>
        <strain evidence="4">KCTC 33792</strain>
    </source>
</reference>
<dbReference type="InterPro" id="IPR011642">
    <property type="entry name" value="Gate_dom"/>
</dbReference>
<dbReference type="NCBIfam" id="TIGR02871">
    <property type="entry name" value="spore_ylbJ"/>
    <property type="match status" value="1"/>
</dbReference>
<dbReference type="RefSeq" id="WP_380712180.1">
    <property type="nucleotide sequence ID" value="NZ_JBHUML010000002.1"/>
</dbReference>
<feature type="transmembrane region" description="Helical" evidence="1">
    <location>
        <begin position="209"/>
        <end position="231"/>
    </location>
</feature>
<evidence type="ECO:0000313" key="4">
    <source>
        <dbReference type="Proteomes" id="UP001597520"/>
    </source>
</evidence>
<accession>A0ABW5T0Q6</accession>
<sequence>MKKNQVAGAAAALSVCSFALCLILYPNEVLDSSKNGLLIWGRNVFPALFPFFVTVELLTAFGVVRFLGVMLDPVMRPLFCVPGAGGFVWAAGFITGFPSGAKFTADLRKQKKVTRGEAERLVSFTNASNPLFLGGAVAAGFFHTPELGLLLAFSHYSSTIIVGLIMRFHAYRDQGTVSSSVFSFRTAFQALLDEQQEDRRPFGKKLGDAVISSVHTLLMIGGFICIFSVLYRMFQVTAVIEYLSVLPAAALSLLSIGTETAVPLLSGILEITSGSRLTSSLDTVSLLEKIVVVSFILGFSGLSVHAQVAGILAETDIRYLPFLAARCMHAVLAAIIAYVSFEPLYLFRTDQSVFTGPDQDTMMVSLWEQGMNAAAGFGGTASICILLFYLICLHLRKKPGHAAHDK</sequence>
<organism evidence="3 4">
    <name type="scientific">Salibacterium lacus</name>
    <dbReference type="NCBI Taxonomy" id="1898109"/>
    <lineage>
        <taxon>Bacteria</taxon>
        <taxon>Bacillati</taxon>
        <taxon>Bacillota</taxon>
        <taxon>Bacilli</taxon>
        <taxon>Bacillales</taxon>
        <taxon>Bacillaceae</taxon>
    </lineage>
</organism>
<dbReference type="Pfam" id="PF07670">
    <property type="entry name" value="Gate"/>
    <property type="match status" value="1"/>
</dbReference>
<feature type="transmembrane region" description="Helical" evidence="1">
    <location>
        <begin position="149"/>
        <end position="170"/>
    </location>
</feature>
<dbReference type="Proteomes" id="UP001597520">
    <property type="component" value="Unassembled WGS sequence"/>
</dbReference>
<feature type="transmembrane region" description="Helical" evidence="1">
    <location>
        <begin position="289"/>
        <end position="312"/>
    </location>
</feature>
<name>A0ABW5T0Q6_9BACI</name>
<comment type="caution">
    <text evidence="3">The sequence shown here is derived from an EMBL/GenBank/DDBJ whole genome shotgun (WGS) entry which is preliminary data.</text>
</comment>
<feature type="transmembrane region" description="Helical" evidence="1">
    <location>
        <begin position="243"/>
        <end position="269"/>
    </location>
</feature>
<protein>
    <submittedName>
        <fullName evidence="3">Sporulation integral membrane protein YlbJ</fullName>
    </submittedName>
</protein>
<proteinExistence type="predicted"/>
<dbReference type="EMBL" id="JBHUML010000002">
    <property type="protein sequence ID" value="MFD2704912.1"/>
    <property type="molecule type" value="Genomic_DNA"/>
</dbReference>
<keyword evidence="1" id="KW-1133">Transmembrane helix</keyword>
<gene>
    <name evidence="3" type="primary">ylbJ</name>
    <name evidence="3" type="ORF">ACFSUB_05480</name>
</gene>
<evidence type="ECO:0000313" key="3">
    <source>
        <dbReference type="EMBL" id="MFD2704912.1"/>
    </source>
</evidence>
<evidence type="ECO:0000256" key="1">
    <source>
        <dbReference type="SAM" id="Phobius"/>
    </source>
</evidence>
<feature type="transmembrane region" description="Helical" evidence="1">
    <location>
        <begin position="45"/>
        <end position="67"/>
    </location>
</feature>
<feature type="transmembrane region" description="Helical" evidence="1">
    <location>
        <begin position="79"/>
        <end position="101"/>
    </location>
</feature>
<keyword evidence="1" id="KW-0472">Membrane</keyword>
<keyword evidence="1" id="KW-0812">Transmembrane</keyword>
<keyword evidence="4" id="KW-1185">Reference proteome</keyword>
<feature type="transmembrane region" description="Helical" evidence="1">
    <location>
        <begin position="121"/>
        <end position="142"/>
    </location>
</feature>
<feature type="transmembrane region" description="Helical" evidence="1">
    <location>
        <begin position="319"/>
        <end position="341"/>
    </location>
</feature>